<reference evidence="1 2" key="1">
    <citation type="submission" date="2024-01" db="EMBL/GenBank/DDBJ databases">
        <title>The genomes of 5 underutilized Papilionoideae crops provide insights into root nodulation and disease resistanc.</title>
        <authorList>
            <person name="Jiang F."/>
        </authorList>
    </citation>
    <scope>NUCLEOTIDE SEQUENCE [LARGE SCALE GENOMIC DNA]</scope>
    <source>
        <strain evidence="1">DUOXIRENSHENG_FW03</strain>
        <tissue evidence="1">Leaves</tissue>
    </source>
</reference>
<name>A0AAN9T4L6_PSOTE</name>
<comment type="caution">
    <text evidence="1">The sequence shown here is derived from an EMBL/GenBank/DDBJ whole genome shotgun (WGS) entry which is preliminary data.</text>
</comment>
<organism evidence="1 2">
    <name type="scientific">Psophocarpus tetragonolobus</name>
    <name type="common">Winged bean</name>
    <name type="synonym">Dolichos tetragonolobus</name>
    <dbReference type="NCBI Taxonomy" id="3891"/>
    <lineage>
        <taxon>Eukaryota</taxon>
        <taxon>Viridiplantae</taxon>
        <taxon>Streptophyta</taxon>
        <taxon>Embryophyta</taxon>
        <taxon>Tracheophyta</taxon>
        <taxon>Spermatophyta</taxon>
        <taxon>Magnoliopsida</taxon>
        <taxon>eudicotyledons</taxon>
        <taxon>Gunneridae</taxon>
        <taxon>Pentapetalae</taxon>
        <taxon>rosids</taxon>
        <taxon>fabids</taxon>
        <taxon>Fabales</taxon>
        <taxon>Fabaceae</taxon>
        <taxon>Papilionoideae</taxon>
        <taxon>50 kb inversion clade</taxon>
        <taxon>NPAAA clade</taxon>
        <taxon>indigoferoid/millettioid clade</taxon>
        <taxon>Phaseoleae</taxon>
        <taxon>Psophocarpus</taxon>
    </lineage>
</organism>
<sequence>MMLGGIASLYGSTLLPCSVPTIASPSFSAPITASPSFSADGYLSLIQRRGPPLRRSALTTTSPTFSTNHRFSLVSFFRLSLSTLDRA</sequence>
<protein>
    <submittedName>
        <fullName evidence="1">Uncharacterized protein</fullName>
    </submittedName>
</protein>
<proteinExistence type="predicted"/>
<dbReference type="EMBL" id="JAYMYS010000001">
    <property type="protein sequence ID" value="KAK7412824.1"/>
    <property type="molecule type" value="Genomic_DNA"/>
</dbReference>
<keyword evidence="2" id="KW-1185">Reference proteome</keyword>
<evidence type="ECO:0000313" key="2">
    <source>
        <dbReference type="Proteomes" id="UP001386955"/>
    </source>
</evidence>
<dbReference type="AlphaFoldDB" id="A0AAN9T4L6"/>
<accession>A0AAN9T4L6</accession>
<evidence type="ECO:0000313" key="1">
    <source>
        <dbReference type="EMBL" id="KAK7412824.1"/>
    </source>
</evidence>
<gene>
    <name evidence="1" type="ORF">VNO78_04479</name>
</gene>
<dbReference type="Proteomes" id="UP001386955">
    <property type="component" value="Unassembled WGS sequence"/>
</dbReference>